<evidence type="ECO:0000256" key="7">
    <source>
        <dbReference type="ARBA" id="ARBA00025769"/>
    </source>
</evidence>
<evidence type="ECO:0000313" key="10">
    <source>
        <dbReference type="EMBL" id="EFC42064.1"/>
    </source>
</evidence>
<evidence type="ECO:0000256" key="5">
    <source>
        <dbReference type="ARBA" id="ARBA00022839"/>
    </source>
</evidence>
<evidence type="ECO:0000256" key="4">
    <source>
        <dbReference type="ARBA" id="ARBA00022801"/>
    </source>
</evidence>
<evidence type="ECO:0000256" key="8">
    <source>
        <dbReference type="SAM" id="MobiDB-lite"/>
    </source>
</evidence>
<dbReference type="Proteomes" id="UP000006671">
    <property type="component" value="Unassembled WGS sequence"/>
</dbReference>
<keyword evidence="5" id="KW-0269">Exonuclease</keyword>
<dbReference type="EMBL" id="GG738882">
    <property type="protein sequence ID" value="EFC42064.1"/>
    <property type="molecule type" value="Genomic_DNA"/>
</dbReference>
<dbReference type="PANTHER" id="PTHR13058:SF19">
    <property type="entry name" value="LD40940P"/>
    <property type="match status" value="1"/>
</dbReference>
<gene>
    <name evidence="10" type="ORF">NAEGRDRAFT_70142</name>
</gene>
<dbReference type="AlphaFoldDB" id="D2VMH9"/>
<keyword evidence="2" id="KW-0540">Nuclease</keyword>
<dbReference type="SUPFAM" id="SSF53098">
    <property type="entry name" value="Ribonuclease H-like"/>
    <property type="match status" value="1"/>
</dbReference>
<evidence type="ECO:0000256" key="1">
    <source>
        <dbReference type="ARBA" id="ARBA00001946"/>
    </source>
</evidence>
<dbReference type="RefSeq" id="XP_002674808.1">
    <property type="nucleotide sequence ID" value="XM_002674762.1"/>
</dbReference>
<dbReference type="OrthoDB" id="10250935at2759"/>
<feature type="domain" description="Exonuclease" evidence="9">
    <location>
        <begin position="89"/>
        <end position="264"/>
    </location>
</feature>
<dbReference type="SMART" id="SM00479">
    <property type="entry name" value="EXOIII"/>
    <property type="match status" value="1"/>
</dbReference>
<dbReference type="InterPro" id="IPR013520">
    <property type="entry name" value="Ribonucl_H"/>
</dbReference>
<evidence type="ECO:0000259" key="9">
    <source>
        <dbReference type="SMART" id="SM00479"/>
    </source>
</evidence>
<dbReference type="KEGG" id="ngr:NAEGRDRAFT_70142"/>
<keyword evidence="6" id="KW-0460">Magnesium</keyword>
<keyword evidence="11" id="KW-1185">Reference proteome</keyword>
<proteinExistence type="inferred from homology"/>
<dbReference type="VEuPathDB" id="AmoebaDB:NAEGRDRAFT_70142"/>
<feature type="compositionally biased region" description="Low complexity" evidence="8">
    <location>
        <begin position="13"/>
        <end position="28"/>
    </location>
</feature>
<dbReference type="CDD" id="cd06127">
    <property type="entry name" value="DEDDh"/>
    <property type="match status" value="1"/>
</dbReference>
<feature type="region of interest" description="Disordered" evidence="8">
    <location>
        <begin position="1"/>
        <end position="36"/>
    </location>
</feature>
<dbReference type="GO" id="GO:0006308">
    <property type="term" value="P:DNA catabolic process"/>
    <property type="evidence" value="ECO:0007669"/>
    <property type="project" value="TreeGrafter"/>
</dbReference>
<dbReference type="InterPro" id="IPR040393">
    <property type="entry name" value="TREX1/2"/>
</dbReference>
<dbReference type="InParanoid" id="D2VMH9"/>
<dbReference type="GO" id="GO:0008296">
    <property type="term" value="F:3'-5'-DNA exonuclease activity"/>
    <property type="evidence" value="ECO:0007669"/>
    <property type="project" value="TreeGrafter"/>
</dbReference>
<reference evidence="10 11" key="1">
    <citation type="journal article" date="2010" name="Cell">
        <title>The genome of Naegleria gruberi illuminates early eukaryotic versatility.</title>
        <authorList>
            <person name="Fritz-Laylin L.K."/>
            <person name="Prochnik S.E."/>
            <person name="Ginger M.L."/>
            <person name="Dacks J.B."/>
            <person name="Carpenter M.L."/>
            <person name="Field M.C."/>
            <person name="Kuo A."/>
            <person name="Paredez A."/>
            <person name="Chapman J."/>
            <person name="Pham J."/>
            <person name="Shu S."/>
            <person name="Neupane R."/>
            <person name="Cipriano M."/>
            <person name="Mancuso J."/>
            <person name="Tu H."/>
            <person name="Salamov A."/>
            <person name="Lindquist E."/>
            <person name="Shapiro H."/>
            <person name="Lucas S."/>
            <person name="Grigoriev I.V."/>
            <person name="Cande W.Z."/>
            <person name="Fulton C."/>
            <person name="Rokhsar D.S."/>
            <person name="Dawson S.C."/>
        </authorList>
    </citation>
    <scope>NUCLEOTIDE SEQUENCE [LARGE SCALE GENOMIC DNA]</scope>
    <source>
        <strain evidence="10 11">NEG-M</strain>
    </source>
</reference>
<evidence type="ECO:0000313" key="11">
    <source>
        <dbReference type="Proteomes" id="UP000006671"/>
    </source>
</evidence>
<dbReference type="InterPro" id="IPR036397">
    <property type="entry name" value="RNaseH_sf"/>
</dbReference>
<comment type="similarity">
    <text evidence="7">Belongs to the exonuclease superfamily. TREX family.</text>
</comment>
<accession>D2VMH9</accession>
<dbReference type="GO" id="GO:0046872">
    <property type="term" value="F:metal ion binding"/>
    <property type="evidence" value="ECO:0007669"/>
    <property type="project" value="UniProtKB-KW"/>
</dbReference>
<evidence type="ECO:0000256" key="2">
    <source>
        <dbReference type="ARBA" id="ARBA00022722"/>
    </source>
</evidence>
<dbReference type="Gene3D" id="3.30.420.10">
    <property type="entry name" value="Ribonuclease H-like superfamily/Ribonuclease H"/>
    <property type="match status" value="1"/>
</dbReference>
<comment type="cofactor">
    <cofactor evidence="1">
        <name>Mg(2+)</name>
        <dbReference type="ChEBI" id="CHEBI:18420"/>
    </cofactor>
</comment>
<dbReference type="GO" id="GO:0003676">
    <property type="term" value="F:nucleic acid binding"/>
    <property type="evidence" value="ECO:0007669"/>
    <property type="project" value="InterPro"/>
</dbReference>
<organism evidence="11">
    <name type="scientific">Naegleria gruberi</name>
    <name type="common">Amoeba</name>
    <dbReference type="NCBI Taxonomy" id="5762"/>
    <lineage>
        <taxon>Eukaryota</taxon>
        <taxon>Discoba</taxon>
        <taxon>Heterolobosea</taxon>
        <taxon>Tetramitia</taxon>
        <taxon>Eutetramitia</taxon>
        <taxon>Vahlkampfiidae</taxon>
        <taxon>Naegleria</taxon>
    </lineage>
</organism>
<keyword evidence="4" id="KW-0378">Hydrolase</keyword>
<evidence type="ECO:0000256" key="6">
    <source>
        <dbReference type="ARBA" id="ARBA00022842"/>
    </source>
</evidence>
<dbReference type="PANTHER" id="PTHR13058">
    <property type="entry name" value="THREE PRIME REPAIR EXONUCLEASE 1, 2"/>
    <property type="match status" value="1"/>
</dbReference>
<name>D2VMH9_NAEGR</name>
<dbReference type="InterPro" id="IPR012337">
    <property type="entry name" value="RNaseH-like_sf"/>
</dbReference>
<dbReference type="GO" id="GO:0005737">
    <property type="term" value="C:cytoplasm"/>
    <property type="evidence" value="ECO:0007669"/>
    <property type="project" value="TreeGrafter"/>
</dbReference>
<dbReference type="GeneID" id="8862683"/>
<evidence type="ECO:0000256" key="3">
    <source>
        <dbReference type="ARBA" id="ARBA00022723"/>
    </source>
</evidence>
<protein>
    <submittedName>
        <fullName evidence="10">Predicted protein</fullName>
    </submittedName>
</protein>
<dbReference type="Pfam" id="PF00929">
    <property type="entry name" value="RNase_T"/>
    <property type="match status" value="1"/>
</dbReference>
<keyword evidence="3" id="KW-0479">Metal-binding</keyword>
<sequence length="304" mass="34848">MEKEEDEVMFECNTQKTPQPNNSQNTNTNPPPKKSTKCNSIRIEMCQCGNKRKATKAPCKSCRQCCLNNGGCTTHQFKCSLIESIEEYDVLILDFETTDLQTRAPTDCYIYNISKDRFLSFPKYILPRVKILRDAEKLTGITNELVQNGTKEMEAVKLIVDFLPKKSLILAHNAPFDKSVLHRAFNYWRMNNSKTIDGLKNSHIIFLDTIPILKKALKLEKNQCKLGNIYQQLFRKSIENQHTAAADVIALKEILEHVFGKESVIRNVKNHFKLIKDLKKSFLMVDSNGNEMKDSLDKIIAKSL</sequence>